<feature type="coiled-coil region" evidence="1">
    <location>
        <begin position="1"/>
        <end position="28"/>
    </location>
</feature>
<comment type="caution">
    <text evidence="3">The sequence shown here is derived from an EMBL/GenBank/DDBJ whole genome shotgun (WGS) entry which is preliminary data.</text>
</comment>
<dbReference type="Proteomes" id="UP001165430">
    <property type="component" value="Unassembled WGS sequence"/>
</dbReference>
<keyword evidence="2" id="KW-1133">Transmembrane helix</keyword>
<keyword evidence="4" id="KW-1185">Reference proteome</keyword>
<protein>
    <recommendedName>
        <fullName evidence="5">YtxH-like protein</fullName>
    </recommendedName>
</protein>
<keyword evidence="1" id="KW-0175">Coiled coil</keyword>
<dbReference type="EMBL" id="JAKZGO010000011">
    <property type="protein sequence ID" value="MCH7414603.1"/>
    <property type="molecule type" value="Genomic_DNA"/>
</dbReference>
<organism evidence="3 4">
    <name type="scientific">Belliella alkalica</name>
    <dbReference type="NCBI Taxonomy" id="1730871"/>
    <lineage>
        <taxon>Bacteria</taxon>
        <taxon>Pseudomonadati</taxon>
        <taxon>Bacteroidota</taxon>
        <taxon>Cytophagia</taxon>
        <taxon>Cytophagales</taxon>
        <taxon>Cyclobacteriaceae</taxon>
        <taxon>Belliella</taxon>
    </lineage>
</organism>
<evidence type="ECO:0000256" key="2">
    <source>
        <dbReference type="SAM" id="Phobius"/>
    </source>
</evidence>
<evidence type="ECO:0000313" key="4">
    <source>
        <dbReference type="Proteomes" id="UP001165430"/>
    </source>
</evidence>
<evidence type="ECO:0000256" key="1">
    <source>
        <dbReference type="SAM" id="Coils"/>
    </source>
</evidence>
<reference evidence="3" key="1">
    <citation type="submission" date="2022-03" db="EMBL/GenBank/DDBJ databases">
        <title>De novo assembled genomes of Belliella spp. (Cyclobacteriaceae) strains.</title>
        <authorList>
            <person name="Szabo A."/>
            <person name="Korponai K."/>
            <person name="Felfoldi T."/>
        </authorList>
    </citation>
    <scope>NUCLEOTIDE SEQUENCE</scope>
    <source>
        <strain evidence="3">DSM 111903</strain>
    </source>
</reference>
<evidence type="ECO:0008006" key="5">
    <source>
        <dbReference type="Google" id="ProtNLM"/>
    </source>
</evidence>
<dbReference type="RefSeq" id="WP_241413166.1">
    <property type="nucleotide sequence ID" value="NZ_JAKZGO010000011.1"/>
</dbReference>
<feature type="transmembrane region" description="Helical" evidence="2">
    <location>
        <begin position="32"/>
        <end position="53"/>
    </location>
</feature>
<keyword evidence="2" id="KW-0812">Transmembrane</keyword>
<name>A0ABS9VDT0_9BACT</name>
<evidence type="ECO:0000313" key="3">
    <source>
        <dbReference type="EMBL" id="MCH7414603.1"/>
    </source>
</evidence>
<sequence>MDSKEDLKNKAKELEQTLQAQLNFLKTDSKDFVKIGAGILLGGLTAFGIVKAIKGKKNSKNKRIMEVLEKEGLLDEDTIERLNTKKSSGFKARIAAVLLPMIIAYGRDKLMGGNQNTEDQTGEPSEKN</sequence>
<accession>A0ABS9VDT0</accession>
<gene>
    <name evidence="3" type="ORF">MM213_13975</name>
</gene>
<proteinExistence type="predicted"/>
<keyword evidence="2" id="KW-0472">Membrane</keyword>